<keyword evidence="11" id="KW-1185">Reference proteome</keyword>
<keyword evidence="5 8" id="KW-1133">Transmembrane helix</keyword>
<dbReference type="PANTHER" id="PTHR34390:SF1">
    <property type="entry name" value="SUCCINATE TRANSPORTER SUBUNIT YJJB-RELATED"/>
    <property type="match status" value="1"/>
</dbReference>
<keyword evidence="2" id="KW-1003">Cell membrane</keyword>
<feature type="transmembrane region" description="Helical" evidence="8">
    <location>
        <begin position="31"/>
        <end position="48"/>
    </location>
</feature>
<dbReference type="Proteomes" id="UP000297986">
    <property type="component" value="Unassembled WGS sequence"/>
</dbReference>
<keyword evidence="4 8" id="KW-0812">Transmembrane</keyword>
<evidence type="ECO:0000256" key="4">
    <source>
        <dbReference type="ARBA" id="ARBA00022692"/>
    </source>
</evidence>
<feature type="transmembrane region" description="Helical" evidence="8">
    <location>
        <begin position="54"/>
        <end position="73"/>
    </location>
</feature>
<comment type="caution">
    <text evidence="10">The sequence shown here is derived from an EMBL/GenBank/DDBJ whole genome shotgun (WGS) entry which is preliminary data.</text>
</comment>
<dbReference type="GO" id="GO:0015744">
    <property type="term" value="P:succinate transport"/>
    <property type="evidence" value="ECO:0007669"/>
    <property type="project" value="TreeGrafter"/>
</dbReference>
<evidence type="ECO:0000313" key="10">
    <source>
        <dbReference type="EMBL" id="TGN92597.1"/>
    </source>
</evidence>
<sequence>MNLIEFLIQAVASLIAIITFLIVLNVQRSMLVPGGILGMAIWLLYYILKGPTNVIIATFIAAIVGSCISQTLSIIYKTPVVVFMLAILAPLVPGYISYRTTSFFVSGQYQQAVTSVTLVVILALVISIGMASGSVVLKLYHSYQRHQKRKMTNAN</sequence>
<name>A0A4Z1DWS1_9STRE</name>
<feature type="transmembrane region" description="Helical" evidence="8">
    <location>
        <begin position="118"/>
        <end position="140"/>
    </location>
</feature>
<evidence type="ECO:0000256" key="8">
    <source>
        <dbReference type="SAM" id="Phobius"/>
    </source>
</evidence>
<evidence type="ECO:0000256" key="3">
    <source>
        <dbReference type="ARBA" id="ARBA00022519"/>
    </source>
</evidence>
<gene>
    <name evidence="10" type="ORF">E5S68_06685</name>
</gene>
<feature type="transmembrane region" description="Helical" evidence="8">
    <location>
        <begin position="80"/>
        <end position="98"/>
    </location>
</feature>
<dbReference type="AlphaFoldDB" id="A0A4Z1DWS1"/>
<keyword evidence="3" id="KW-0997">Cell inner membrane</keyword>
<evidence type="ECO:0000259" key="9">
    <source>
        <dbReference type="Pfam" id="PF12821"/>
    </source>
</evidence>
<dbReference type="GO" id="GO:0005886">
    <property type="term" value="C:plasma membrane"/>
    <property type="evidence" value="ECO:0007669"/>
    <property type="project" value="UniProtKB-SubCell"/>
</dbReference>
<organism evidence="10 11">
    <name type="scientific">Streptococcus rubneri</name>
    <dbReference type="NCBI Taxonomy" id="1234680"/>
    <lineage>
        <taxon>Bacteria</taxon>
        <taxon>Bacillati</taxon>
        <taxon>Bacillota</taxon>
        <taxon>Bacilli</taxon>
        <taxon>Lactobacillales</taxon>
        <taxon>Streptococcaceae</taxon>
        <taxon>Streptococcus</taxon>
    </lineage>
</organism>
<dbReference type="InterPro" id="IPR024528">
    <property type="entry name" value="ThrE_2"/>
</dbReference>
<keyword evidence="6 8" id="KW-0472">Membrane</keyword>
<dbReference type="InterPro" id="IPR050539">
    <property type="entry name" value="ThrE_Dicarb/AminoAcid_Exp"/>
</dbReference>
<evidence type="ECO:0000256" key="2">
    <source>
        <dbReference type="ARBA" id="ARBA00022475"/>
    </source>
</evidence>
<dbReference type="PANTHER" id="PTHR34390">
    <property type="entry name" value="UPF0442 PROTEIN YJJB-RELATED"/>
    <property type="match status" value="1"/>
</dbReference>
<dbReference type="EMBL" id="SRRP01000001">
    <property type="protein sequence ID" value="TGN92597.1"/>
    <property type="molecule type" value="Genomic_DNA"/>
</dbReference>
<evidence type="ECO:0000256" key="6">
    <source>
        <dbReference type="ARBA" id="ARBA00023136"/>
    </source>
</evidence>
<proteinExistence type="inferred from homology"/>
<comment type="similarity">
    <text evidence="7">Belongs to the ThrE exporter (TC 2.A.79) family.</text>
</comment>
<evidence type="ECO:0000256" key="5">
    <source>
        <dbReference type="ARBA" id="ARBA00022989"/>
    </source>
</evidence>
<evidence type="ECO:0000313" key="11">
    <source>
        <dbReference type="Proteomes" id="UP000297986"/>
    </source>
</evidence>
<evidence type="ECO:0000256" key="1">
    <source>
        <dbReference type="ARBA" id="ARBA00004651"/>
    </source>
</evidence>
<feature type="transmembrane region" description="Helical" evidence="8">
    <location>
        <begin position="6"/>
        <end position="24"/>
    </location>
</feature>
<accession>A0A4Z1DWS1</accession>
<dbReference type="Pfam" id="PF12821">
    <property type="entry name" value="ThrE_2"/>
    <property type="match status" value="1"/>
</dbReference>
<evidence type="ECO:0000256" key="7">
    <source>
        <dbReference type="ARBA" id="ARBA00034125"/>
    </source>
</evidence>
<reference evidence="10 11" key="1">
    <citation type="submission" date="2019-04" db="EMBL/GenBank/DDBJ databases">
        <title>Genome sequencing of Streptococcus rubneri DSM 26920(T).</title>
        <authorList>
            <person name="Kook J.-K."/>
            <person name="Park S.-N."/>
            <person name="Lim Y.K."/>
        </authorList>
    </citation>
    <scope>NUCLEOTIDE SEQUENCE [LARGE SCALE GENOMIC DNA]</scope>
    <source>
        <strain evidence="10 11">DSM 26920</strain>
    </source>
</reference>
<dbReference type="RefSeq" id="WP_135782849.1">
    <property type="nucleotide sequence ID" value="NZ_MRXY01000003.1"/>
</dbReference>
<protein>
    <submittedName>
        <fullName evidence="10">Threonine/serine exporter family protein</fullName>
    </submittedName>
</protein>
<dbReference type="OrthoDB" id="9810047at2"/>
<feature type="domain" description="Threonine/Serine exporter ThrE" evidence="9">
    <location>
        <begin position="9"/>
        <end position="133"/>
    </location>
</feature>
<comment type="subcellular location">
    <subcellularLocation>
        <location evidence="1">Cell membrane</location>
        <topology evidence="1">Multi-pass membrane protein</topology>
    </subcellularLocation>
</comment>